<keyword evidence="3" id="KW-1185">Reference proteome</keyword>
<evidence type="ECO:0000313" key="2">
    <source>
        <dbReference type="EMBL" id="KAK8017037.1"/>
    </source>
</evidence>
<gene>
    <name evidence="2" type="ORF">PG993_015226</name>
</gene>
<accession>A0ABR1RQA0</accession>
<dbReference type="Proteomes" id="UP001444661">
    <property type="component" value="Unassembled WGS sequence"/>
</dbReference>
<evidence type="ECO:0000313" key="3">
    <source>
        <dbReference type="Proteomes" id="UP001444661"/>
    </source>
</evidence>
<protein>
    <submittedName>
        <fullName evidence="2">Uncharacterized protein</fullName>
    </submittedName>
</protein>
<evidence type="ECO:0000256" key="1">
    <source>
        <dbReference type="SAM" id="MobiDB-lite"/>
    </source>
</evidence>
<comment type="caution">
    <text evidence="2">The sequence shown here is derived from an EMBL/GenBank/DDBJ whole genome shotgun (WGS) entry which is preliminary data.</text>
</comment>
<sequence>MCKVQRHEWFCTQCGYRYAKDHNNSTWDPCDSSENYSSKCPNYEPTITEHQVETCPPGKGCNKPPPPVHRREAYAPTPAVTHSHRHSAPPSSTTTVTHNHCDPQPLPPTTSSTPRPSSPAIIMCTVDLHLYMCWRCNKAAKRVANEATLVPCDSHENYSSKCPNFAPAITKHYERDLCMPCAVEIVEEEVAKDEQRAEEAGKD</sequence>
<feature type="region of interest" description="Disordered" evidence="1">
    <location>
        <begin position="77"/>
        <end position="117"/>
    </location>
</feature>
<organism evidence="2 3">
    <name type="scientific">Apiospora rasikravindrae</name>
    <dbReference type="NCBI Taxonomy" id="990691"/>
    <lineage>
        <taxon>Eukaryota</taxon>
        <taxon>Fungi</taxon>
        <taxon>Dikarya</taxon>
        <taxon>Ascomycota</taxon>
        <taxon>Pezizomycotina</taxon>
        <taxon>Sordariomycetes</taxon>
        <taxon>Xylariomycetidae</taxon>
        <taxon>Amphisphaeriales</taxon>
        <taxon>Apiosporaceae</taxon>
        <taxon>Apiospora</taxon>
    </lineage>
</organism>
<dbReference type="EMBL" id="JAQQWK010000014">
    <property type="protein sequence ID" value="KAK8017037.1"/>
    <property type="molecule type" value="Genomic_DNA"/>
</dbReference>
<feature type="compositionally biased region" description="Polar residues" evidence="1">
    <location>
        <begin position="89"/>
        <end position="98"/>
    </location>
</feature>
<reference evidence="2 3" key="1">
    <citation type="submission" date="2023-01" db="EMBL/GenBank/DDBJ databases">
        <title>Analysis of 21 Apiospora genomes using comparative genomics revels a genus with tremendous synthesis potential of carbohydrate active enzymes and secondary metabolites.</title>
        <authorList>
            <person name="Sorensen T."/>
        </authorList>
    </citation>
    <scope>NUCLEOTIDE SEQUENCE [LARGE SCALE GENOMIC DNA]</scope>
    <source>
        <strain evidence="2 3">CBS 33761</strain>
    </source>
</reference>
<name>A0ABR1RQA0_9PEZI</name>
<proteinExistence type="predicted"/>